<dbReference type="EC" id="2.7.11.1" evidence="2"/>
<keyword evidence="3" id="KW-0723">Serine/threonine-protein kinase</keyword>
<evidence type="ECO:0000256" key="10">
    <source>
        <dbReference type="ARBA" id="ARBA00022989"/>
    </source>
</evidence>
<dbReference type="InterPro" id="IPR036188">
    <property type="entry name" value="FAD/NAD-bd_sf"/>
</dbReference>
<dbReference type="Gramene" id="evm.model.04.72">
    <property type="protein sequence ID" value="cds.evm.model.04.72"/>
    <property type="gene ID" value="evm.TU.04.72"/>
</dbReference>
<sequence length="1079" mass="120327">MNPSLSLNRSKLKPNFKNHYYYSSCPIIKAQKEDVVIVGAGIAGLATAVSLHRLGVRSLVLEQAESLRTGGTSLTLFKNGWRVLDAIGVGNDLRTQFLEIQGMVVKSEDGRELRSFKFKDEDESQEVRAVERRVLLETLADQLPPDTLRFSSKLSKISKNGNGETMLELVDGSRFSSKIVIGCDGIRSPIAKWMGFSDPKYVGHCAFRGLGYYPNGQPFEPKVSYIYGRGLRAGCVPVSPTKVYWFVCFNRSSPGPKITDPAELKKQAKELVKNWPTDLLSIIDQTPDDTIIRTPLVDRWLWPTISPQASSGGVVLVGDAWHPMTPNLGQGACCALEDAVVLSRKLANAIKSGSTQSVENALSSYGNERWPRVFPLTIRANLVGLALQWDNPIVCSVRNNFVIPKLLVRGDRRWGGTAAAPVPNHQSEPRANPSKGKDVAEPSKETGYHDKSPMRQFIEQLPFTCGNKSFAYPFWGGERIQDCGHPDFKLNCHNHTYPEIEIVSKSFYVLDMREWDETITVVGADMVDDGCPDRVTSLTIEAIEQSPFECASNNAKLTYLYNCSNGIIPNTTSFLRCTSNVERVYDGYYLKNPSDHQNQSCKSLINIPLLQKYYTDLVTNKLNTKDALRKGFDFKYKFDYGQKTCWDCLKSYGQCGFSKTSHEFVCFSVSGKKKRKLIIGIIAGLGSGVLLTTILLGIIMWRRKHKPATSRNIPDPYLNVDDPEGASGHLGVLVFSYKDLTEATNNFDAEKELGDGGFGAVYHGVLKDGREVAVKRLYEHNYKRVEQFVNEIKILTLLRHKNLVSLYGCTSHRSRELLLVYEYIPNGTVADHLHGDQAITSPLTWSIRLSIAIETASALAYLHASDIVHRDVKTNNILLDNNFSVKVADFGLSRLFPNDVTHVSTAPQGTPGYVDPEYHQCYQLTSKSDVYSFGVVLVELLSSMPAVDITRHRHEINLSNLAISKIQKRAYNELIDQQLGFASDIEVRTMTIAVAELAFECLQQDKEMRPTMDEVLERLRRIEDGKIETQPPPPQPSPECGDEVGLLKNMKHDQHSPSSPNAVTEAWPSTTSTTPNFSA</sequence>
<evidence type="ECO:0000256" key="1">
    <source>
        <dbReference type="ARBA" id="ARBA00004167"/>
    </source>
</evidence>
<evidence type="ECO:0000256" key="9">
    <source>
        <dbReference type="ARBA" id="ARBA00022840"/>
    </source>
</evidence>
<dbReference type="Pfam" id="PF14380">
    <property type="entry name" value="WAK_assoc"/>
    <property type="match status" value="1"/>
</dbReference>
<dbReference type="Proteomes" id="UP000596661">
    <property type="component" value="Chromosome 4"/>
</dbReference>
<dbReference type="EnsemblPlants" id="evm.model.04.72">
    <property type="protein sequence ID" value="cds.evm.model.04.72"/>
    <property type="gene ID" value="evm.TU.04.72"/>
</dbReference>
<feature type="transmembrane region" description="Helical" evidence="17">
    <location>
        <begin position="677"/>
        <end position="701"/>
    </location>
</feature>
<dbReference type="Pfam" id="PF01494">
    <property type="entry name" value="FAD_binding_3"/>
    <property type="match status" value="1"/>
</dbReference>
<dbReference type="SMART" id="SM00220">
    <property type="entry name" value="S_TKc"/>
    <property type="match status" value="1"/>
</dbReference>
<evidence type="ECO:0000256" key="11">
    <source>
        <dbReference type="ARBA" id="ARBA00023136"/>
    </source>
</evidence>
<keyword evidence="12" id="KW-0325">Glycoprotein</keyword>
<evidence type="ECO:0000256" key="15">
    <source>
        <dbReference type="PROSITE-ProRule" id="PRU10141"/>
    </source>
</evidence>
<dbReference type="InterPro" id="IPR025287">
    <property type="entry name" value="WAK_GUB"/>
</dbReference>
<evidence type="ECO:0000259" key="18">
    <source>
        <dbReference type="PROSITE" id="PS50011"/>
    </source>
</evidence>
<dbReference type="GO" id="GO:0004674">
    <property type="term" value="F:protein serine/threonine kinase activity"/>
    <property type="evidence" value="ECO:0007669"/>
    <property type="project" value="UniProtKB-KW"/>
</dbReference>
<evidence type="ECO:0000313" key="20">
    <source>
        <dbReference type="Proteomes" id="UP000596661"/>
    </source>
</evidence>
<comment type="subcellular location">
    <subcellularLocation>
        <location evidence="1">Membrane</location>
        <topology evidence="1">Single-pass membrane protein</topology>
    </subcellularLocation>
</comment>
<evidence type="ECO:0000256" key="5">
    <source>
        <dbReference type="ARBA" id="ARBA00022692"/>
    </source>
</evidence>
<feature type="domain" description="Protein kinase" evidence="18">
    <location>
        <begin position="747"/>
        <end position="1022"/>
    </location>
</feature>
<dbReference type="PRINTS" id="PR00420">
    <property type="entry name" value="RNGMNOXGNASE"/>
</dbReference>
<dbReference type="PROSITE" id="PS00108">
    <property type="entry name" value="PROTEIN_KINASE_ST"/>
    <property type="match status" value="1"/>
</dbReference>
<dbReference type="Gene3D" id="3.50.50.60">
    <property type="entry name" value="FAD/NAD(P)-binding domain"/>
    <property type="match status" value="1"/>
</dbReference>
<dbReference type="Gene3D" id="1.10.510.10">
    <property type="entry name" value="Transferase(Phosphotransferase) domain 1"/>
    <property type="match status" value="1"/>
</dbReference>
<dbReference type="InterPro" id="IPR000719">
    <property type="entry name" value="Prot_kinase_dom"/>
</dbReference>
<evidence type="ECO:0000256" key="2">
    <source>
        <dbReference type="ARBA" id="ARBA00012513"/>
    </source>
</evidence>
<feature type="region of interest" description="Disordered" evidence="16">
    <location>
        <begin position="1024"/>
        <end position="1079"/>
    </location>
</feature>
<evidence type="ECO:0000256" key="4">
    <source>
        <dbReference type="ARBA" id="ARBA00022679"/>
    </source>
</evidence>
<dbReference type="Gene3D" id="3.30.200.20">
    <property type="entry name" value="Phosphorylase Kinase, domain 1"/>
    <property type="match status" value="1"/>
</dbReference>
<keyword evidence="10 17" id="KW-1133">Transmembrane helix</keyword>
<keyword evidence="5 17" id="KW-0812">Transmembrane</keyword>
<evidence type="ECO:0000256" key="14">
    <source>
        <dbReference type="ARBA" id="ARBA00048679"/>
    </source>
</evidence>
<dbReference type="GO" id="GO:0030247">
    <property type="term" value="F:polysaccharide binding"/>
    <property type="evidence" value="ECO:0007669"/>
    <property type="project" value="InterPro"/>
</dbReference>
<dbReference type="FunFam" id="1.10.510.10:FF:000161">
    <property type="entry name" value="Wall-associated receptor kinase-like 20"/>
    <property type="match status" value="1"/>
</dbReference>
<reference evidence="19" key="1">
    <citation type="submission" date="2018-11" db="EMBL/GenBank/DDBJ databases">
        <authorList>
            <person name="Grassa J C."/>
        </authorList>
    </citation>
    <scope>NUCLEOTIDE SEQUENCE [LARGE SCALE GENOMIC DNA]</scope>
</reference>
<keyword evidence="8" id="KW-0418">Kinase</keyword>
<dbReference type="Pfam" id="PF07714">
    <property type="entry name" value="PK_Tyr_Ser-Thr"/>
    <property type="match status" value="1"/>
</dbReference>
<feature type="region of interest" description="Disordered" evidence="16">
    <location>
        <begin position="417"/>
        <end position="451"/>
    </location>
</feature>
<dbReference type="EMBL" id="UZAU01000358">
    <property type="status" value="NOT_ANNOTATED_CDS"/>
    <property type="molecule type" value="Genomic_DNA"/>
</dbReference>
<comment type="catalytic activity">
    <reaction evidence="13">
        <text>L-threonyl-[protein] + ATP = O-phospho-L-threonyl-[protein] + ADP + H(+)</text>
        <dbReference type="Rhea" id="RHEA:46608"/>
        <dbReference type="Rhea" id="RHEA-COMP:11060"/>
        <dbReference type="Rhea" id="RHEA-COMP:11605"/>
        <dbReference type="ChEBI" id="CHEBI:15378"/>
        <dbReference type="ChEBI" id="CHEBI:30013"/>
        <dbReference type="ChEBI" id="CHEBI:30616"/>
        <dbReference type="ChEBI" id="CHEBI:61977"/>
        <dbReference type="ChEBI" id="CHEBI:456216"/>
        <dbReference type="EC" id="2.7.11.1"/>
    </reaction>
</comment>
<evidence type="ECO:0000256" key="6">
    <source>
        <dbReference type="ARBA" id="ARBA00022729"/>
    </source>
</evidence>
<comment type="catalytic activity">
    <reaction evidence="14">
        <text>L-seryl-[protein] + ATP = O-phospho-L-seryl-[protein] + ADP + H(+)</text>
        <dbReference type="Rhea" id="RHEA:17989"/>
        <dbReference type="Rhea" id="RHEA-COMP:9863"/>
        <dbReference type="Rhea" id="RHEA-COMP:11604"/>
        <dbReference type="ChEBI" id="CHEBI:15378"/>
        <dbReference type="ChEBI" id="CHEBI:29999"/>
        <dbReference type="ChEBI" id="CHEBI:30616"/>
        <dbReference type="ChEBI" id="CHEBI:83421"/>
        <dbReference type="ChEBI" id="CHEBI:456216"/>
        <dbReference type="EC" id="2.7.11.1"/>
    </reaction>
</comment>
<dbReference type="SUPFAM" id="SSF56112">
    <property type="entry name" value="Protein kinase-like (PK-like)"/>
    <property type="match status" value="1"/>
</dbReference>
<evidence type="ECO:0000256" key="3">
    <source>
        <dbReference type="ARBA" id="ARBA00022527"/>
    </source>
</evidence>
<dbReference type="PANTHER" id="PTHR46008:SF2">
    <property type="entry name" value="LEAF RUST 10 DISEASE-RESISTANCE LOCUS RECEPTOR-LIKE PROTEIN KINASE-LIKE 1.4"/>
    <property type="match status" value="1"/>
</dbReference>
<evidence type="ECO:0000313" key="19">
    <source>
        <dbReference type="EnsemblPlants" id="cds.evm.model.04.72"/>
    </source>
</evidence>
<keyword evidence="6" id="KW-0732">Signal</keyword>
<protein>
    <recommendedName>
        <fullName evidence="2">non-specific serine/threonine protein kinase</fullName>
        <ecNumber evidence="2">2.7.11.1</ecNumber>
    </recommendedName>
</protein>
<feature type="binding site" evidence="15">
    <location>
        <position position="775"/>
    </location>
    <ligand>
        <name>ATP</name>
        <dbReference type="ChEBI" id="CHEBI:30616"/>
    </ligand>
</feature>
<evidence type="ECO:0000256" key="17">
    <source>
        <dbReference type="SAM" id="Phobius"/>
    </source>
</evidence>
<dbReference type="InterPro" id="IPR001245">
    <property type="entry name" value="Ser-Thr/Tyr_kinase_cat_dom"/>
</dbReference>
<dbReference type="InterPro" id="IPR008271">
    <property type="entry name" value="Ser/Thr_kinase_AS"/>
</dbReference>
<feature type="compositionally biased region" description="Basic and acidic residues" evidence="16">
    <location>
        <begin position="435"/>
        <end position="451"/>
    </location>
</feature>
<dbReference type="GO" id="GO:0071949">
    <property type="term" value="F:FAD binding"/>
    <property type="evidence" value="ECO:0007669"/>
    <property type="project" value="InterPro"/>
</dbReference>
<keyword evidence="9 15" id="KW-0067">ATP-binding</keyword>
<feature type="compositionally biased region" description="Polar residues" evidence="16">
    <location>
        <begin position="1056"/>
        <end position="1079"/>
    </location>
</feature>
<evidence type="ECO:0000256" key="7">
    <source>
        <dbReference type="ARBA" id="ARBA00022741"/>
    </source>
</evidence>
<dbReference type="SUPFAM" id="SSF51905">
    <property type="entry name" value="FAD/NAD(P)-binding domain"/>
    <property type="match status" value="1"/>
</dbReference>
<dbReference type="PROSITE" id="PS00107">
    <property type="entry name" value="PROTEIN_KINASE_ATP"/>
    <property type="match status" value="1"/>
</dbReference>
<dbReference type="PANTHER" id="PTHR46008">
    <property type="entry name" value="LEAF RUST 10 DISEASE-RESISTANCE LOCUS RECEPTOR-LIKE PROTEIN KINASE-LIKE 1.4"/>
    <property type="match status" value="1"/>
</dbReference>
<keyword evidence="4" id="KW-0808">Transferase</keyword>
<evidence type="ECO:0000256" key="8">
    <source>
        <dbReference type="ARBA" id="ARBA00022777"/>
    </source>
</evidence>
<proteinExistence type="predicted"/>
<dbReference type="GO" id="GO:0005886">
    <property type="term" value="C:plasma membrane"/>
    <property type="evidence" value="ECO:0007669"/>
    <property type="project" value="UniProtKB-ARBA"/>
</dbReference>
<evidence type="ECO:0000256" key="16">
    <source>
        <dbReference type="SAM" id="MobiDB-lite"/>
    </source>
</evidence>
<dbReference type="InterPro" id="IPR032872">
    <property type="entry name" value="WAK_assoc_C"/>
</dbReference>
<accession>A0A803PIH7</accession>
<evidence type="ECO:0000256" key="12">
    <source>
        <dbReference type="ARBA" id="ARBA00023180"/>
    </source>
</evidence>
<reference evidence="19" key="2">
    <citation type="submission" date="2021-03" db="UniProtKB">
        <authorList>
            <consortium name="EnsemblPlants"/>
        </authorList>
    </citation>
    <scope>IDENTIFICATION</scope>
</reference>
<keyword evidence="20" id="KW-1185">Reference proteome</keyword>
<dbReference type="InterPro" id="IPR017441">
    <property type="entry name" value="Protein_kinase_ATP_BS"/>
</dbReference>
<dbReference type="AlphaFoldDB" id="A0A803PIH7"/>
<evidence type="ECO:0000256" key="13">
    <source>
        <dbReference type="ARBA" id="ARBA00047899"/>
    </source>
</evidence>
<keyword evidence="11 17" id="KW-0472">Membrane</keyword>
<dbReference type="PROSITE" id="PS50011">
    <property type="entry name" value="PROTEIN_KINASE_DOM"/>
    <property type="match status" value="1"/>
</dbReference>
<dbReference type="InterPro" id="IPR011009">
    <property type="entry name" value="Kinase-like_dom_sf"/>
</dbReference>
<organism evidence="19 20">
    <name type="scientific">Cannabis sativa</name>
    <name type="common">Hemp</name>
    <name type="synonym">Marijuana</name>
    <dbReference type="NCBI Taxonomy" id="3483"/>
    <lineage>
        <taxon>Eukaryota</taxon>
        <taxon>Viridiplantae</taxon>
        <taxon>Streptophyta</taxon>
        <taxon>Embryophyta</taxon>
        <taxon>Tracheophyta</taxon>
        <taxon>Spermatophyta</taxon>
        <taxon>Magnoliopsida</taxon>
        <taxon>eudicotyledons</taxon>
        <taxon>Gunneridae</taxon>
        <taxon>Pentapetalae</taxon>
        <taxon>rosids</taxon>
        <taxon>fabids</taxon>
        <taxon>Rosales</taxon>
        <taxon>Cannabaceae</taxon>
        <taxon>Cannabis</taxon>
    </lineage>
</organism>
<dbReference type="InterPro" id="IPR002938">
    <property type="entry name" value="FAD-bd"/>
</dbReference>
<name>A0A803PIH7_CANSA</name>
<keyword evidence="7 15" id="KW-0547">Nucleotide-binding</keyword>
<dbReference type="GO" id="GO:0005524">
    <property type="term" value="F:ATP binding"/>
    <property type="evidence" value="ECO:0007669"/>
    <property type="project" value="UniProtKB-UniRule"/>
</dbReference>
<dbReference type="Pfam" id="PF13947">
    <property type="entry name" value="GUB_WAK_bind"/>
    <property type="match status" value="1"/>
</dbReference>